<reference evidence="1 2" key="1">
    <citation type="submission" date="2019-03" db="EMBL/GenBank/DDBJ databases">
        <title>Genomic Encyclopedia of Type Strains, Phase III (KMG-III): the genomes of soil and plant-associated and newly described type strains.</title>
        <authorList>
            <person name="Whitman W."/>
        </authorList>
    </citation>
    <scope>NUCLEOTIDE SEQUENCE [LARGE SCALE GENOMIC DNA]</scope>
    <source>
        <strain evidence="1 2">CGMCC 1.7660</strain>
    </source>
</reference>
<accession>A0A4R6WTX9</accession>
<comment type="caution">
    <text evidence="1">The sequence shown here is derived from an EMBL/GenBank/DDBJ whole genome shotgun (WGS) entry which is preliminary data.</text>
</comment>
<evidence type="ECO:0000313" key="1">
    <source>
        <dbReference type="EMBL" id="TDQ82350.1"/>
    </source>
</evidence>
<dbReference type="AlphaFoldDB" id="A0A4R6WTX9"/>
<dbReference type="Proteomes" id="UP000295783">
    <property type="component" value="Unassembled WGS sequence"/>
</dbReference>
<dbReference type="Pfam" id="PF03692">
    <property type="entry name" value="CxxCxxCC"/>
    <property type="match status" value="1"/>
</dbReference>
<organism evidence="1 2">
    <name type="scientific">Dongia mobilis</name>
    <dbReference type="NCBI Taxonomy" id="578943"/>
    <lineage>
        <taxon>Bacteria</taxon>
        <taxon>Pseudomonadati</taxon>
        <taxon>Pseudomonadota</taxon>
        <taxon>Alphaproteobacteria</taxon>
        <taxon>Rhodospirillales</taxon>
        <taxon>Dongiaceae</taxon>
        <taxon>Dongia</taxon>
    </lineage>
</organism>
<dbReference type="EMBL" id="SNYW01000008">
    <property type="protein sequence ID" value="TDQ82350.1"/>
    <property type="molecule type" value="Genomic_DNA"/>
</dbReference>
<name>A0A4R6WTX9_9PROT</name>
<proteinExistence type="predicted"/>
<dbReference type="InterPro" id="IPR005358">
    <property type="entry name" value="Puta_zinc/iron-chelating_dom"/>
</dbReference>
<dbReference type="OrthoDB" id="196483at2"/>
<keyword evidence="2" id="KW-1185">Reference proteome</keyword>
<dbReference type="RefSeq" id="WP_133613639.1">
    <property type="nucleotide sequence ID" value="NZ_SNYW01000008.1"/>
</dbReference>
<evidence type="ECO:0000313" key="2">
    <source>
        <dbReference type="Proteomes" id="UP000295783"/>
    </source>
</evidence>
<protein>
    <submittedName>
        <fullName evidence="1">Uncharacterized protein</fullName>
    </submittedName>
</protein>
<sequence length="101" mass="10609">MSLDLSHLCQTCGACCATDAAWPRFSLEDEADLALIPPDLVKPDGSGMACEGDRCKALAGEIGRATTCTIYGLRPDVCRLCQPGDDACAIARTRHGLTPLA</sequence>
<gene>
    <name evidence="1" type="ORF">A8950_2173</name>
</gene>